<name>A0A4Q7IJ07_9GAMM</name>
<gene>
    <name evidence="1" type="ORF">C1E23_20955</name>
</gene>
<organism evidence="1 2">
    <name type="scientific">Pseudoalteromonas phenolica</name>
    <dbReference type="NCBI Taxonomy" id="161398"/>
    <lineage>
        <taxon>Bacteria</taxon>
        <taxon>Pseudomonadati</taxon>
        <taxon>Pseudomonadota</taxon>
        <taxon>Gammaproteobacteria</taxon>
        <taxon>Alteromonadales</taxon>
        <taxon>Pseudoalteromonadaceae</taxon>
        <taxon>Pseudoalteromonas</taxon>
    </lineage>
</organism>
<dbReference type="EMBL" id="PPSX01000159">
    <property type="protein sequence ID" value="RZQ51176.1"/>
    <property type="molecule type" value="Genomic_DNA"/>
</dbReference>
<sequence>MFFGHQAKIKEPKREYTEHLAHSLAQKQADELRYQAQSTAKADWDVLTPEQEKAMHEHGHVLVGRRVYHIQDGKLTSFKKVEFNDLEQFIPAELTNEHWSHAREVVELAFSFAEQEDRALPSNTVFDKKLELIGDMELATLVIAGNASAINKEDWWDVGLMA</sequence>
<dbReference type="Proteomes" id="UP000291338">
    <property type="component" value="Unassembled WGS sequence"/>
</dbReference>
<protein>
    <submittedName>
        <fullName evidence="1">Uncharacterized protein</fullName>
    </submittedName>
</protein>
<evidence type="ECO:0000313" key="2">
    <source>
        <dbReference type="Proteomes" id="UP000291338"/>
    </source>
</evidence>
<dbReference type="AlphaFoldDB" id="A0A4Q7IJ07"/>
<evidence type="ECO:0000313" key="1">
    <source>
        <dbReference type="EMBL" id="RZQ51176.1"/>
    </source>
</evidence>
<accession>A0A4Q7IJ07</accession>
<comment type="caution">
    <text evidence="1">The sequence shown here is derived from an EMBL/GenBank/DDBJ whole genome shotgun (WGS) entry which is preliminary data.</text>
</comment>
<dbReference type="RefSeq" id="WP_130257388.1">
    <property type="nucleotide sequence ID" value="NZ_PPSX01000159.1"/>
</dbReference>
<proteinExistence type="predicted"/>
<reference evidence="1 2" key="1">
    <citation type="submission" date="2018-01" db="EMBL/GenBank/DDBJ databases">
        <title>Co-occurrence of chitin degradation, pigmentation and bioactivity in marine Pseudoalteromonas.</title>
        <authorList>
            <person name="Paulsen S."/>
            <person name="Gram L."/>
            <person name="Machado H."/>
        </authorList>
    </citation>
    <scope>NUCLEOTIDE SEQUENCE [LARGE SCALE GENOMIC DNA]</scope>
    <source>
        <strain evidence="1 2">S3898</strain>
    </source>
</reference>